<dbReference type="Pfam" id="PF00528">
    <property type="entry name" value="BPD_transp_1"/>
    <property type="match status" value="1"/>
</dbReference>
<dbReference type="InterPro" id="IPR000515">
    <property type="entry name" value="MetI-like"/>
</dbReference>
<feature type="transmembrane region" description="Helical" evidence="7">
    <location>
        <begin position="91"/>
        <end position="110"/>
    </location>
</feature>
<evidence type="ECO:0000313" key="10">
    <source>
        <dbReference type="Proteomes" id="UP000000814"/>
    </source>
</evidence>
<keyword evidence="4 7" id="KW-0812">Transmembrane</keyword>
<dbReference type="AlphaFoldDB" id="Q97LX7"/>
<comment type="subcellular location">
    <subcellularLocation>
        <location evidence="1 7">Cell membrane</location>
        <topology evidence="1 7">Multi-pass membrane protein</topology>
    </subcellularLocation>
</comment>
<evidence type="ECO:0000256" key="4">
    <source>
        <dbReference type="ARBA" id="ARBA00022692"/>
    </source>
</evidence>
<keyword evidence="6 7" id="KW-0472">Membrane</keyword>
<keyword evidence="5 7" id="KW-1133">Transmembrane helix</keyword>
<dbReference type="InterPro" id="IPR051393">
    <property type="entry name" value="ABC_transporter_permease"/>
</dbReference>
<evidence type="ECO:0000256" key="2">
    <source>
        <dbReference type="ARBA" id="ARBA00022448"/>
    </source>
</evidence>
<feature type="transmembrane region" description="Helical" evidence="7">
    <location>
        <begin position="216"/>
        <end position="237"/>
    </location>
</feature>
<keyword evidence="3" id="KW-1003">Cell membrane</keyword>
<evidence type="ECO:0000313" key="9">
    <source>
        <dbReference type="EMBL" id="AAK78407.1"/>
    </source>
</evidence>
<dbReference type="SUPFAM" id="SSF161098">
    <property type="entry name" value="MetI-like"/>
    <property type="match status" value="1"/>
</dbReference>
<dbReference type="Gene3D" id="1.10.3720.10">
    <property type="entry name" value="MetI-like"/>
    <property type="match status" value="1"/>
</dbReference>
<dbReference type="GO" id="GO:0005886">
    <property type="term" value="C:plasma membrane"/>
    <property type="evidence" value="ECO:0007669"/>
    <property type="project" value="UniProtKB-SubCell"/>
</dbReference>
<gene>
    <name evidence="9" type="ordered locus">CA_C0427</name>
</gene>
<evidence type="ECO:0000259" key="8">
    <source>
        <dbReference type="PROSITE" id="PS50928"/>
    </source>
</evidence>
<accession>Q97LX7</accession>
<dbReference type="PANTHER" id="PTHR30193">
    <property type="entry name" value="ABC TRANSPORTER PERMEASE PROTEIN"/>
    <property type="match status" value="1"/>
</dbReference>
<evidence type="ECO:0000256" key="6">
    <source>
        <dbReference type="ARBA" id="ARBA00023136"/>
    </source>
</evidence>
<keyword evidence="10" id="KW-1185">Reference proteome</keyword>
<organism evidence="9 10">
    <name type="scientific">Clostridium acetobutylicum (strain ATCC 824 / DSM 792 / JCM 1419 / IAM 19013 / LMG 5710 / NBRC 13948 / NRRL B-527 / VKM B-1787 / 2291 / W)</name>
    <dbReference type="NCBI Taxonomy" id="272562"/>
    <lineage>
        <taxon>Bacteria</taxon>
        <taxon>Bacillati</taxon>
        <taxon>Bacillota</taxon>
        <taxon>Clostridia</taxon>
        <taxon>Eubacteriales</taxon>
        <taxon>Clostridiaceae</taxon>
        <taxon>Clostridium</taxon>
    </lineage>
</organism>
<protein>
    <submittedName>
        <fullName evidence="9">Glycerol-3-phosphate ABC-transporter, permease component</fullName>
    </submittedName>
</protein>
<name>Q97LX7_CLOAB</name>
<reference evidence="9 10" key="1">
    <citation type="journal article" date="2001" name="J. Bacteriol.">
        <title>Genome sequence and comparative analysis of the solvent-producing bacterium Clostridium acetobutylicum.</title>
        <authorList>
            <person name="Nolling J."/>
            <person name="Breton G."/>
            <person name="Omelchenko M.V."/>
            <person name="Makarova K.S."/>
            <person name="Zeng Q."/>
            <person name="Gibson R."/>
            <person name="Lee H.M."/>
            <person name="Dubois J."/>
            <person name="Qiu D."/>
            <person name="Hitti J."/>
            <person name="Wolf Y.I."/>
            <person name="Tatusov R.L."/>
            <person name="Sabathe F."/>
            <person name="Doucette-Stamm L."/>
            <person name="Soucaille P."/>
            <person name="Daly M.J."/>
            <person name="Bennett G.N."/>
            <person name="Koonin E.V."/>
            <person name="Smith D.R."/>
        </authorList>
    </citation>
    <scope>NUCLEOTIDE SEQUENCE [LARGE SCALE GENOMIC DNA]</scope>
    <source>
        <strain evidence="10">ATCC 824 / DSM 792 / JCM 1419 / LMG 5710 / VKM B-1787</strain>
    </source>
</reference>
<feature type="transmembrane region" description="Helical" evidence="7">
    <location>
        <begin position="275"/>
        <end position="294"/>
    </location>
</feature>
<dbReference type="PANTHER" id="PTHR30193:SF37">
    <property type="entry name" value="INNER MEMBRANE ABC TRANSPORTER PERMEASE PROTEIN YCJO"/>
    <property type="match status" value="1"/>
</dbReference>
<keyword evidence="2 7" id="KW-0813">Transport</keyword>
<dbReference type="GeneID" id="44996937"/>
<dbReference type="OrthoDB" id="9779462at2"/>
<dbReference type="KEGG" id="cac:CA_C0427"/>
<evidence type="ECO:0000256" key="3">
    <source>
        <dbReference type="ARBA" id="ARBA00022475"/>
    </source>
</evidence>
<dbReference type="PROSITE" id="PS50928">
    <property type="entry name" value="ABC_TM1"/>
    <property type="match status" value="1"/>
</dbReference>
<dbReference type="eggNOG" id="COG1175">
    <property type="taxonomic scope" value="Bacteria"/>
</dbReference>
<evidence type="ECO:0000256" key="7">
    <source>
        <dbReference type="RuleBase" id="RU363032"/>
    </source>
</evidence>
<dbReference type="EMBL" id="AE001437">
    <property type="protein sequence ID" value="AAK78407.1"/>
    <property type="molecule type" value="Genomic_DNA"/>
</dbReference>
<proteinExistence type="inferred from homology"/>
<dbReference type="HOGENOM" id="CLU_016047_0_2_9"/>
<comment type="similarity">
    <text evidence="7">Belongs to the binding-protein-dependent transport system permease family.</text>
</comment>
<evidence type="ECO:0000256" key="5">
    <source>
        <dbReference type="ARBA" id="ARBA00022989"/>
    </source>
</evidence>
<feature type="transmembrane region" description="Helical" evidence="7">
    <location>
        <begin position="163"/>
        <end position="186"/>
    </location>
</feature>
<dbReference type="InterPro" id="IPR035906">
    <property type="entry name" value="MetI-like_sf"/>
</dbReference>
<dbReference type="PIR" id="D96952">
    <property type="entry name" value="D96952"/>
</dbReference>
<feature type="transmembrane region" description="Helical" evidence="7">
    <location>
        <begin position="27"/>
        <end position="47"/>
    </location>
</feature>
<dbReference type="Proteomes" id="UP000000814">
    <property type="component" value="Chromosome"/>
</dbReference>
<feature type="domain" description="ABC transmembrane type-1" evidence="8">
    <location>
        <begin position="85"/>
        <end position="293"/>
    </location>
</feature>
<dbReference type="CDD" id="cd06261">
    <property type="entry name" value="TM_PBP2"/>
    <property type="match status" value="1"/>
</dbReference>
<feature type="transmembrane region" description="Helical" evidence="7">
    <location>
        <begin position="122"/>
        <end position="143"/>
    </location>
</feature>
<dbReference type="RefSeq" id="WP_010963749.1">
    <property type="nucleotide sequence ID" value="NC_003030.1"/>
</dbReference>
<sequence>MQRVQKQVLKRERILGNKFSLTSGKEAFLYMLPCLIIFLAFTYYPFFKTIYLSFFNMNAEGKIAGFAGISNYLNLIKSESFLNTLVVTFKFVLMTVVPSIFIGLLMALITNNKLKFKGLFTTMYAMPMAVSSSSAAIIWLLLFNPSIGMINYLLRLKINWFTSSAWGIVALTIVNVWLNAGVNYIFINAGLKNIPKELYESAYVDGAGYFTILKKIIIPCLSPTLFFVTVITVINTFQTFGTVNIMTSGGPSESTNLIVFSIYRNAFFNNKLGTASAESVILFLIMLAVTLFQFKYEKSKVFYN</sequence>
<dbReference type="PATRIC" id="fig|272562.8.peg.624"/>
<dbReference type="STRING" id="272562.CA_C0427"/>
<dbReference type="GO" id="GO:0055085">
    <property type="term" value="P:transmembrane transport"/>
    <property type="evidence" value="ECO:0007669"/>
    <property type="project" value="InterPro"/>
</dbReference>
<evidence type="ECO:0000256" key="1">
    <source>
        <dbReference type="ARBA" id="ARBA00004651"/>
    </source>
</evidence>